<protein>
    <recommendedName>
        <fullName evidence="2">endopeptidase La</fullName>
        <ecNumber evidence="2">3.4.21.53</ecNumber>
    </recommendedName>
</protein>
<dbReference type="InterPro" id="IPR014721">
    <property type="entry name" value="Ribsml_uS5_D2-typ_fold_subgr"/>
</dbReference>
<dbReference type="GO" id="GO:0004176">
    <property type="term" value="F:ATP-dependent peptidase activity"/>
    <property type="evidence" value="ECO:0007669"/>
    <property type="project" value="UniProtKB-UniRule"/>
</dbReference>
<keyword evidence="5" id="KW-0547">Nucleotide-binding</keyword>
<dbReference type="EC" id="3.4.21.53" evidence="2"/>
<evidence type="ECO:0000256" key="3">
    <source>
        <dbReference type="SAM" id="Coils"/>
    </source>
</evidence>
<feature type="coiled-coil region" evidence="3">
    <location>
        <begin position="110"/>
        <end position="150"/>
    </location>
</feature>
<dbReference type="PANTHER" id="PTHR10046">
    <property type="entry name" value="ATP DEPENDENT LON PROTEASE FAMILY MEMBER"/>
    <property type="match status" value="1"/>
</dbReference>
<comment type="catalytic activity">
    <reaction evidence="2">
        <text>Hydrolysis of proteins in presence of ATP.</text>
        <dbReference type="EC" id="3.4.21.53"/>
    </reaction>
</comment>
<evidence type="ECO:0000256" key="1">
    <source>
        <dbReference type="ARBA" id="ARBA00022670"/>
    </source>
</evidence>
<accession>A0A7C2V3F9</accession>
<dbReference type="SUPFAM" id="SSF54211">
    <property type="entry name" value="Ribosomal protein S5 domain 2-like"/>
    <property type="match status" value="1"/>
</dbReference>
<feature type="active site" evidence="2">
    <location>
        <position position="688"/>
    </location>
</feature>
<dbReference type="GO" id="GO:0006508">
    <property type="term" value="P:proteolysis"/>
    <property type="evidence" value="ECO:0007669"/>
    <property type="project" value="UniProtKB-KW"/>
</dbReference>
<dbReference type="InterPro" id="IPR046843">
    <property type="entry name" value="LonB_AAA-LID"/>
</dbReference>
<dbReference type="Pfam" id="PF20436">
    <property type="entry name" value="LonB_AAA-LID"/>
    <property type="match status" value="1"/>
</dbReference>
<dbReference type="PRINTS" id="PR00830">
    <property type="entry name" value="ENDOLAPTASE"/>
</dbReference>
<evidence type="ECO:0000256" key="2">
    <source>
        <dbReference type="PROSITE-ProRule" id="PRU01122"/>
    </source>
</evidence>
<dbReference type="Pfam" id="PF13654">
    <property type="entry name" value="AAA_32"/>
    <property type="match status" value="1"/>
</dbReference>
<dbReference type="InterPro" id="IPR027417">
    <property type="entry name" value="P-loop_NTPase"/>
</dbReference>
<comment type="similarity">
    <text evidence="2">Belongs to the peptidase S16 family.</text>
</comment>
<evidence type="ECO:0000313" key="5">
    <source>
        <dbReference type="EMBL" id="HEW45894.1"/>
    </source>
</evidence>
<dbReference type="Gene3D" id="3.30.230.10">
    <property type="match status" value="1"/>
</dbReference>
<organism evidence="5">
    <name type="scientific">Hydrogenobacter sp</name>
    <dbReference type="NCBI Taxonomy" id="2152829"/>
    <lineage>
        <taxon>Bacteria</taxon>
        <taxon>Pseudomonadati</taxon>
        <taxon>Aquificota</taxon>
        <taxon>Aquificia</taxon>
        <taxon>Aquificales</taxon>
        <taxon>Aquificaceae</taxon>
        <taxon>Hydrogenobacter</taxon>
    </lineage>
</organism>
<keyword evidence="1 2" id="KW-0645">Protease</keyword>
<dbReference type="GO" id="GO:0030163">
    <property type="term" value="P:protein catabolic process"/>
    <property type="evidence" value="ECO:0007669"/>
    <property type="project" value="InterPro"/>
</dbReference>
<dbReference type="GO" id="GO:0004252">
    <property type="term" value="F:serine-type endopeptidase activity"/>
    <property type="evidence" value="ECO:0007669"/>
    <property type="project" value="UniProtKB-UniRule"/>
</dbReference>
<dbReference type="InterPro" id="IPR027065">
    <property type="entry name" value="Lon_Prtase"/>
</dbReference>
<evidence type="ECO:0000259" key="4">
    <source>
        <dbReference type="PROSITE" id="PS51786"/>
    </source>
</evidence>
<gene>
    <name evidence="5" type="ORF">ENO47_04385</name>
</gene>
<dbReference type="InterPro" id="IPR020568">
    <property type="entry name" value="Ribosomal_Su5_D2-typ_SF"/>
</dbReference>
<dbReference type="Gene3D" id="3.40.50.300">
    <property type="entry name" value="P-loop containing nucleotide triphosphate hydrolases"/>
    <property type="match status" value="2"/>
</dbReference>
<comment type="caution">
    <text evidence="5">The sequence shown here is derived from an EMBL/GenBank/DDBJ whole genome shotgun (WGS) entry which is preliminary data.</text>
</comment>
<dbReference type="EMBL" id="DSFP01000035">
    <property type="protein sequence ID" value="HEW45894.1"/>
    <property type="molecule type" value="Genomic_DNA"/>
</dbReference>
<dbReference type="AlphaFoldDB" id="A0A7C2V3F9"/>
<keyword evidence="2" id="KW-0720">Serine protease</keyword>
<keyword evidence="2" id="KW-0378">Hydrolase</keyword>
<name>A0A7C2V3F9_9AQUI</name>
<reference evidence="5" key="1">
    <citation type="journal article" date="2020" name="mSystems">
        <title>Genome- and Community-Level Interaction Insights into Carbon Utilization and Element Cycling Functions of Hydrothermarchaeota in Hydrothermal Sediment.</title>
        <authorList>
            <person name="Zhou Z."/>
            <person name="Liu Y."/>
            <person name="Xu W."/>
            <person name="Pan J."/>
            <person name="Luo Z.H."/>
            <person name="Li M."/>
        </authorList>
    </citation>
    <scope>NUCLEOTIDE SEQUENCE [LARGE SCALE GENOMIC DNA]</scope>
    <source>
        <strain evidence="5">SpSt-132</strain>
    </source>
</reference>
<keyword evidence="3" id="KW-0175">Coiled coil</keyword>
<feature type="active site" evidence="2">
    <location>
        <position position="645"/>
    </location>
</feature>
<keyword evidence="5" id="KW-0067">ATP-binding</keyword>
<feature type="domain" description="Lon proteolytic" evidence="4">
    <location>
        <begin position="555"/>
        <end position="750"/>
    </location>
</feature>
<dbReference type="PROSITE" id="PS51786">
    <property type="entry name" value="LON_PROTEOLYTIC"/>
    <property type="match status" value="1"/>
</dbReference>
<dbReference type="InterPro" id="IPR041699">
    <property type="entry name" value="AAA_32"/>
</dbReference>
<dbReference type="GO" id="GO:0005524">
    <property type="term" value="F:ATP binding"/>
    <property type="evidence" value="ECO:0007669"/>
    <property type="project" value="UniProtKB-KW"/>
</dbReference>
<dbReference type="InterPro" id="IPR046844">
    <property type="entry name" value="Lon-like_helical"/>
</dbReference>
<dbReference type="Pfam" id="PF20437">
    <property type="entry name" value="LonC_helical"/>
    <property type="match status" value="1"/>
</dbReference>
<dbReference type="InterPro" id="IPR008269">
    <property type="entry name" value="Lon_proteolytic"/>
</dbReference>
<proteinExistence type="inferred from homology"/>
<sequence length="779" mass="88463">MAIKKLSKEDLLYGYTYSYSTKDVEPGKYFPGQERVKSAFELALRTELEGYNLYVSGPEGIGRTIYTLTTLKGASKNKRVPEDVCYVNNFDNPLKPKPLLLPAGLGKAFAQDIERAIEALKEEIPKAFESKEYEEEVSRITKRVESKKEEIIQRLAEEAQKHSLGIVFTPAGIRLLPLVGRRIITEEELYANPRLQESYEKNLSEFEEEFRDFMRSLRELDHSLSDEILELRNKVASYVVDKVFSRFESKYTPYDGLSEHIKSLKLELVKNTDLFLSWHTSKGNIAIQKMLEKSFNAFRVNVIVDNSDLDGAPVVFCEVPTFQNLFGRVFYTAEMGVLYADHMSLSAGCLHRARGGYLVLRVSDLLKNPFLWDAFKKVLMHKKIYMPLHPFEDSLMPFVGISPEPVPADFKVVLIGDPYLYYLLYNYDPEFRRLFKVKADFDPIVDIGDELIEAFPKMLRKIVEEEGIRHLSPDALSELFKYGVELSGSRKKLNVVFGYLVDVVREAQSFLEDDGFIKGEHIRKAINEKVFRSNLIEEKIRKAIEEGKVILCIEGEEVGQINGLSVIDLGDYSFGKPTRITASIYVGDKGIINIEREVELSGPIHSKGVLILSGYIGRKYGRDMPLHLSCTLTFEQSYDEVEGDSASMAELLAILSAIAEVPLKQYIAVTGSIDQLGNVQPVGGIKEKVEGFYKTCKIRGLKGMEGVIVPQRNYDNLILSDEVLESIEKGEFHIYIVDSVDDAIEVLTGIEANRFHRLVKEKIKELHKRISQIGKRKAL</sequence>
<dbReference type="Pfam" id="PF05362">
    <property type="entry name" value="Lon_C"/>
    <property type="match status" value="1"/>
</dbReference>
<dbReference type="Gene3D" id="1.10.8.60">
    <property type="match status" value="1"/>
</dbReference>